<comment type="subcellular location">
    <subcellularLocation>
        <location evidence="1">Membrane</location>
        <topology evidence="1">Multi-pass membrane protein</topology>
    </subcellularLocation>
</comment>
<gene>
    <name evidence="12" type="ORF">ACEWY4_021276</name>
</gene>
<evidence type="ECO:0000256" key="1">
    <source>
        <dbReference type="ARBA" id="ARBA00004141"/>
    </source>
</evidence>
<evidence type="ECO:0000256" key="6">
    <source>
        <dbReference type="ARBA" id="ARBA00023065"/>
    </source>
</evidence>
<feature type="transmembrane region" description="Helical" evidence="10">
    <location>
        <begin position="343"/>
        <end position="361"/>
    </location>
</feature>
<dbReference type="SUPFAM" id="SSF81324">
    <property type="entry name" value="Voltage-gated potassium channels"/>
    <property type="match status" value="2"/>
</dbReference>
<evidence type="ECO:0000256" key="5">
    <source>
        <dbReference type="ARBA" id="ARBA00022989"/>
    </source>
</evidence>
<organism evidence="12 13">
    <name type="scientific">Coilia grayii</name>
    <name type="common">Gray's grenadier anchovy</name>
    <dbReference type="NCBI Taxonomy" id="363190"/>
    <lineage>
        <taxon>Eukaryota</taxon>
        <taxon>Metazoa</taxon>
        <taxon>Chordata</taxon>
        <taxon>Craniata</taxon>
        <taxon>Vertebrata</taxon>
        <taxon>Euteleostomi</taxon>
        <taxon>Actinopterygii</taxon>
        <taxon>Neopterygii</taxon>
        <taxon>Teleostei</taxon>
        <taxon>Clupei</taxon>
        <taxon>Clupeiformes</taxon>
        <taxon>Clupeoidei</taxon>
        <taxon>Engraulidae</taxon>
        <taxon>Coilinae</taxon>
        <taxon>Coilia</taxon>
    </lineage>
</organism>
<sequence length="392" mass="45445">MPATVNSKPLQRSRCYQFTTLNYYGEFFWRLFPHAFLILSLIVYALLGAVIFWKIEGGRKTSEVDQWEYRSFVSRLMAQANDSVPLDTMFKKVDRMLRKELKAIWLQHPDNWSYYGSLFFCCTVFTTVGYGEIYPVTVPGKLICILYAMVGIPLMLLVITDVGDILARLFSQGYQHLHKLVKHVRRRLLHRKRAAAEGTYTFSHEIVLREPLDIKQVIRTQASVKRKSVQLFNNVQIFERIIAHEKLGRSAPLQRWRSCPELNRGPPSHWPVLVLEGIGEDMERLNVPLMLILLVVSAYILFTGLLLKRWETDFSVFDSLYFCFITLTTIGFGDIVPSHPKYFMVTFIFIISGMAIMSMAFKLGQSTIVSCYRRCMLCISRGRVKYEVIQDD</sequence>
<dbReference type="PANTHER" id="PTHR11003">
    <property type="entry name" value="POTASSIUM CHANNEL, SUBFAMILY K"/>
    <property type="match status" value="1"/>
</dbReference>
<evidence type="ECO:0000313" key="12">
    <source>
        <dbReference type="EMBL" id="KAL2083503.1"/>
    </source>
</evidence>
<evidence type="ECO:0000256" key="3">
    <source>
        <dbReference type="ARBA" id="ARBA00022692"/>
    </source>
</evidence>
<keyword evidence="7 10" id="KW-0472">Membrane</keyword>
<evidence type="ECO:0000256" key="9">
    <source>
        <dbReference type="RuleBase" id="RU003857"/>
    </source>
</evidence>
<feature type="transmembrane region" description="Helical" evidence="10">
    <location>
        <begin position="31"/>
        <end position="53"/>
    </location>
</feature>
<dbReference type="Proteomes" id="UP001591681">
    <property type="component" value="Unassembled WGS sequence"/>
</dbReference>
<keyword evidence="4" id="KW-0630">Potassium</keyword>
<feature type="domain" description="Potassium channel" evidence="11">
    <location>
        <begin position="109"/>
        <end position="167"/>
    </location>
</feature>
<comment type="similarity">
    <text evidence="9">Belongs to the two pore domain potassium channel (TC 1.A.1.8) family.</text>
</comment>
<dbReference type="PANTHER" id="PTHR11003:SF346">
    <property type="entry name" value="POTASSIUM CHANNEL SUBFAMILY K MEMBER 18"/>
    <property type="match status" value="1"/>
</dbReference>
<name>A0ABD1J8L5_9TELE</name>
<feature type="transmembrane region" description="Helical" evidence="10">
    <location>
        <begin position="287"/>
        <end position="307"/>
    </location>
</feature>
<keyword evidence="6 9" id="KW-0406">Ion transport</keyword>
<keyword evidence="5 10" id="KW-1133">Transmembrane helix</keyword>
<dbReference type="EMBL" id="JBHFQA010000018">
    <property type="protein sequence ID" value="KAL2083503.1"/>
    <property type="molecule type" value="Genomic_DNA"/>
</dbReference>
<evidence type="ECO:0000259" key="11">
    <source>
        <dbReference type="Pfam" id="PF07885"/>
    </source>
</evidence>
<keyword evidence="8 9" id="KW-0407">Ion channel</keyword>
<evidence type="ECO:0000256" key="10">
    <source>
        <dbReference type="SAM" id="Phobius"/>
    </source>
</evidence>
<dbReference type="GO" id="GO:0016020">
    <property type="term" value="C:membrane"/>
    <property type="evidence" value="ECO:0007669"/>
    <property type="project" value="UniProtKB-SubCell"/>
</dbReference>
<keyword evidence="2 9" id="KW-0813">Transport</keyword>
<feature type="transmembrane region" description="Helical" evidence="10">
    <location>
        <begin position="112"/>
        <end position="133"/>
    </location>
</feature>
<feature type="transmembrane region" description="Helical" evidence="10">
    <location>
        <begin position="145"/>
        <end position="170"/>
    </location>
</feature>
<accession>A0ABD1J8L5</accession>
<comment type="caution">
    <text evidence="12">The sequence shown here is derived from an EMBL/GenBank/DDBJ whole genome shotgun (WGS) entry which is preliminary data.</text>
</comment>
<evidence type="ECO:0000256" key="4">
    <source>
        <dbReference type="ARBA" id="ARBA00022958"/>
    </source>
</evidence>
<dbReference type="InterPro" id="IPR013099">
    <property type="entry name" value="K_chnl_dom"/>
</dbReference>
<dbReference type="Gene3D" id="1.10.287.70">
    <property type="match status" value="1"/>
</dbReference>
<evidence type="ECO:0000256" key="8">
    <source>
        <dbReference type="ARBA" id="ARBA00023303"/>
    </source>
</evidence>
<feature type="domain" description="Potassium channel" evidence="11">
    <location>
        <begin position="294"/>
        <end position="366"/>
    </location>
</feature>
<protein>
    <recommendedName>
        <fullName evidence="11">Potassium channel domain-containing protein</fullName>
    </recommendedName>
</protein>
<keyword evidence="13" id="KW-1185">Reference proteome</keyword>
<keyword evidence="3 9" id="KW-0812">Transmembrane</keyword>
<dbReference type="PRINTS" id="PR01333">
    <property type="entry name" value="2POREKCHANEL"/>
</dbReference>
<reference evidence="12 13" key="1">
    <citation type="submission" date="2024-09" db="EMBL/GenBank/DDBJ databases">
        <title>A chromosome-level genome assembly of Gray's grenadier anchovy, Coilia grayii.</title>
        <authorList>
            <person name="Fu Z."/>
        </authorList>
    </citation>
    <scope>NUCLEOTIDE SEQUENCE [LARGE SCALE GENOMIC DNA]</scope>
    <source>
        <strain evidence="12">G4</strain>
        <tissue evidence="12">Muscle</tissue>
    </source>
</reference>
<proteinExistence type="inferred from homology"/>
<evidence type="ECO:0000256" key="7">
    <source>
        <dbReference type="ARBA" id="ARBA00023136"/>
    </source>
</evidence>
<dbReference type="Pfam" id="PF07885">
    <property type="entry name" value="Ion_trans_2"/>
    <property type="match status" value="2"/>
</dbReference>
<evidence type="ECO:0000256" key="2">
    <source>
        <dbReference type="ARBA" id="ARBA00022448"/>
    </source>
</evidence>
<dbReference type="AlphaFoldDB" id="A0ABD1J8L5"/>
<dbReference type="GO" id="GO:0034220">
    <property type="term" value="P:monoatomic ion transmembrane transport"/>
    <property type="evidence" value="ECO:0007669"/>
    <property type="project" value="UniProtKB-KW"/>
</dbReference>
<dbReference type="InterPro" id="IPR003280">
    <property type="entry name" value="2pore_dom_K_chnl"/>
</dbReference>
<evidence type="ECO:0000313" key="13">
    <source>
        <dbReference type="Proteomes" id="UP001591681"/>
    </source>
</evidence>